<dbReference type="InterPro" id="IPR024020">
    <property type="entry name" value="Anit_sigma_mycothiol_RsrA"/>
</dbReference>
<protein>
    <recommendedName>
        <fullName evidence="1">Putative zinc-finger domain-containing protein</fullName>
    </recommendedName>
</protein>
<evidence type="ECO:0000313" key="3">
    <source>
        <dbReference type="Proteomes" id="UP001501676"/>
    </source>
</evidence>
<dbReference type="Proteomes" id="UP001501676">
    <property type="component" value="Unassembled WGS sequence"/>
</dbReference>
<dbReference type="Pfam" id="PF13490">
    <property type="entry name" value="zf-HC2"/>
    <property type="match status" value="1"/>
</dbReference>
<name>A0ABP6T9S0_9ACTN</name>
<evidence type="ECO:0000313" key="2">
    <source>
        <dbReference type="EMBL" id="GAA3396195.1"/>
    </source>
</evidence>
<proteinExistence type="predicted"/>
<evidence type="ECO:0000259" key="1">
    <source>
        <dbReference type="Pfam" id="PF13490"/>
    </source>
</evidence>
<dbReference type="NCBIfam" id="TIGR03988">
    <property type="entry name" value="antisig_RsrA"/>
    <property type="match status" value="1"/>
</dbReference>
<dbReference type="InterPro" id="IPR027383">
    <property type="entry name" value="Znf_put"/>
</dbReference>
<sequence>MSCGGPHEVDCAEVLAEVWLYLDAETDGPSREKIAEHLDECGPCLREFGIEQEVKALVARCCGGEVAPDSLRRRLITTIRQAVVTSDDGTRTAVYQETTVEVRREA</sequence>
<keyword evidence="3" id="KW-1185">Reference proteome</keyword>
<dbReference type="RefSeq" id="WP_345732762.1">
    <property type="nucleotide sequence ID" value="NZ_BAAAYN010000054.1"/>
</dbReference>
<gene>
    <name evidence="2" type="ORF">GCM10020369_72000</name>
</gene>
<organism evidence="2 3">
    <name type="scientific">Cryptosporangium minutisporangium</name>
    <dbReference type="NCBI Taxonomy" id="113569"/>
    <lineage>
        <taxon>Bacteria</taxon>
        <taxon>Bacillati</taxon>
        <taxon>Actinomycetota</taxon>
        <taxon>Actinomycetes</taxon>
        <taxon>Cryptosporangiales</taxon>
        <taxon>Cryptosporangiaceae</taxon>
        <taxon>Cryptosporangium</taxon>
    </lineage>
</organism>
<feature type="domain" description="Putative zinc-finger" evidence="1">
    <location>
        <begin position="11"/>
        <end position="44"/>
    </location>
</feature>
<accession>A0ABP6T9S0</accession>
<reference evidence="3" key="1">
    <citation type="journal article" date="2019" name="Int. J. Syst. Evol. Microbiol.">
        <title>The Global Catalogue of Microorganisms (GCM) 10K type strain sequencing project: providing services to taxonomists for standard genome sequencing and annotation.</title>
        <authorList>
            <consortium name="The Broad Institute Genomics Platform"/>
            <consortium name="The Broad Institute Genome Sequencing Center for Infectious Disease"/>
            <person name="Wu L."/>
            <person name="Ma J."/>
        </authorList>
    </citation>
    <scope>NUCLEOTIDE SEQUENCE [LARGE SCALE GENOMIC DNA]</scope>
    <source>
        <strain evidence="3">JCM 9458</strain>
    </source>
</reference>
<comment type="caution">
    <text evidence="2">The sequence shown here is derived from an EMBL/GenBank/DDBJ whole genome shotgun (WGS) entry which is preliminary data.</text>
</comment>
<dbReference type="EMBL" id="BAAAYN010000054">
    <property type="protein sequence ID" value="GAA3396195.1"/>
    <property type="molecule type" value="Genomic_DNA"/>
</dbReference>